<dbReference type="InterPro" id="IPR029058">
    <property type="entry name" value="AB_hydrolase_fold"/>
</dbReference>
<dbReference type="RefSeq" id="WP_255891378.1">
    <property type="nucleotide sequence ID" value="NZ_JAFMZM010000004.1"/>
</dbReference>
<reference evidence="3" key="1">
    <citation type="journal article" date="2019" name="Int. J. Syst. Evol. Microbiol.">
        <title>The Global Catalogue of Microorganisms (GCM) 10K type strain sequencing project: providing services to taxonomists for standard genome sequencing and annotation.</title>
        <authorList>
            <consortium name="The Broad Institute Genomics Platform"/>
            <consortium name="The Broad Institute Genome Sequencing Center for Infectious Disease"/>
            <person name="Wu L."/>
            <person name="Ma J."/>
        </authorList>
    </citation>
    <scope>NUCLEOTIDE SEQUENCE [LARGE SCALE GENOMIC DNA]</scope>
    <source>
        <strain evidence="3">FCH27</strain>
    </source>
</reference>
<dbReference type="GO" id="GO:0016787">
    <property type="term" value="F:hydrolase activity"/>
    <property type="evidence" value="ECO:0007669"/>
    <property type="project" value="UniProtKB-KW"/>
</dbReference>
<comment type="caution">
    <text evidence="2">The sequence shown here is derived from an EMBL/GenBank/DDBJ whole genome shotgun (WGS) entry which is preliminary data.</text>
</comment>
<dbReference type="Proteomes" id="UP001596524">
    <property type="component" value="Unassembled WGS sequence"/>
</dbReference>
<gene>
    <name evidence="2" type="ORF">ACFQO6_22185</name>
</gene>
<feature type="domain" description="AB hydrolase-1" evidence="1">
    <location>
        <begin position="31"/>
        <end position="283"/>
    </location>
</feature>
<proteinExistence type="predicted"/>
<keyword evidence="3" id="KW-1185">Reference proteome</keyword>
<dbReference type="PANTHER" id="PTHR43329">
    <property type="entry name" value="EPOXIDE HYDROLASE"/>
    <property type="match status" value="1"/>
</dbReference>
<dbReference type="EMBL" id="JBHTCH010000028">
    <property type="protein sequence ID" value="MFC7362995.1"/>
    <property type="molecule type" value="Genomic_DNA"/>
</dbReference>
<protein>
    <submittedName>
        <fullName evidence="2">Alpha/beta fold hydrolase</fullName>
    </submittedName>
</protein>
<dbReference type="Gene3D" id="3.40.50.1820">
    <property type="entry name" value="alpha/beta hydrolase"/>
    <property type="match status" value="1"/>
</dbReference>
<evidence type="ECO:0000259" key="1">
    <source>
        <dbReference type="Pfam" id="PF00561"/>
    </source>
</evidence>
<name>A0ABW2NAR1_9ACTN</name>
<sequence length="301" mass="33212">MSRSPLSRTTTVSRPQVDLAVFEGGNRDGQTLVMVHGWPDTHLMWRGVAECLESEFRLVAYDTRGQGESATAAPDAAFTLDELADDLFAVLDAVSPASPVHVLAHDWGSIQAWEAVCRAGAEDRIASFTSMSGPNLAHVASWVRRTLSHPSPRGLVDVLTQAVSSSYVPFFVSPLAPPVLERLVDRERWRTLLRVSEGRAPVPDAHAESLVRDMVGGLRYYRANLVGRQDRTEEQRTRVPVLQLALTRDPAVRPATLAASDPWTDVLERRGLPYGHWVALTHPEVVADEVARHVRDRAPAR</sequence>
<keyword evidence="2" id="KW-0378">Hydrolase</keyword>
<dbReference type="SUPFAM" id="SSF53474">
    <property type="entry name" value="alpha/beta-Hydrolases"/>
    <property type="match status" value="1"/>
</dbReference>
<organism evidence="2 3">
    <name type="scientific">Nocardioides astragali</name>
    <dbReference type="NCBI Taxonomy" id="1776736"/>
    <lineage>
        <taxon>Bacteria</taxon>
        <taxon>Bacillati</taxon>
        <taxon>Actinomycetota</taxon>
        <taxon>Actinomycetes</taxon>
        <taxon>Propionibacteriales</taxon>
        <taxon>Nocardioidaceae</taxon>
        <taxon>Nocardioides</taxon>
    </lineage>
</organism>
<accession>A0ABW2NAR1</accession>
<evidence type="ECO:0000313" key="2">
    <source>
        <dbReference type="EMBL" id="MFC7362995.1"/>
    </source>
</evidence>
<evidence type="ECO:0000313" key="3">
    <source>
        <dbReference type="Proteomes" id="UP001596524"/>
    </source>
</evidence>
<dbReference type="Pfam" id="PF00561">
    <property type="entry name" value="Abhydrolase_1"/>
    <property type="match status" value="1"/>
</dbReference>
<dbReference type="InterPro" id="IPR000073">
    <property type="entry name" value="AB_hydrolase_1"/>
</dbReference>